<keyword evidence="4" id="KW-0963">Cytoplasm</keyword>
<dbReference type="GO" id="GO:0005524">
    <property type="term" value="F:ATP binding"/>
    <property type="evidence" value="ECO:0007669"/>
    <property type="project" value="UniProtKB-KW"/>
</dbReference>
<comment type="catalytic activity">
    <reaction evidence="11">
        <text>L-threonine + hydrogencarbonate + ATP = L-threonylcarbamoyladenylate + diphosphate + H2O</text>
        <dbReference type="Rhea" id="RHEA:36407"/>
        <dbReference type="ChEBI" id="CHEBI:15377"/>
        <dbReference type="ChEBI" id="CHEBI:17544"/>
        <dbReference type="ChEBI" id="CHEBI:30616"/>
        <dbReference type="ChEBI" id="CHEBI:33019"/>
        <dbReference type="ChEBI" id="CHEBI:57926"/>
        <dbReference type="ChEBI" id="CHEBI:73682"/>
        <dbReference type="EC" id="2.7.7.87"/>
    </reaction>
</comment>
<keyword evidence="6" id="KW-0819">tRNA processing</keyword>
<dbReference type="InterPro" id="IPR006070">
    <property type="entry name" value="Sua5-like_dom"/>
</dbReference>
<accession>A0A8J7KJX1</accession>
<dbReference type="Gene3D" id="3.90.870.10">
    <property type="entry name" value="DHBP synthase"/>
    <property type="match status" value="1"/>
</dbReference>
<dbReference type="InterPro" id="IPR017945">
    <property type="entry name" value="DHBP_synth_RibB-like_a/b_dom"/>
</dbReference>
<comment type="caution">
    <text evidence="13">The sequence shown here is derived from an EMBL/GenBank/DDBJ whole genome shotgun (WGS) entry which is preliminary data.</text>
</comment>
<dbReference type="SUPFAM" id="SSF55821">
    <property type="entry name" value="YrdC/RibB"/>
    <property type="match status" value="1"/>
</dbReference>
<dbReference type="NCBIfam" id="TIGR00057">
    <property type="entry name" value="L-threonylcarbamoyladenylate synthase"/>
    <property type="match status" value="1"/>
</dbReference>
<evidence type="ECO:0000256" key="11">
    <source>
        <dbReference type="ARBA" id="ARBA00048366"/>
    </source>
</evidence>
<dbReference type="EC" id="2.7.7.87" evidence="3"/>
<evidence type="ECO:0000313" key="14">
    <source>
        <dbReference type="Proteomes" id="UP000622552"/>
    </source>
</evidence>
<evidence type="ECO:0000256" key="4">
    <source>
        <dbReference type="ARBA" id="ARBA00022490"/>
    </source>
</evidence>
<dbReference type="Pfam" id="PF01300">
    <property type="entry name" value="Sua5_yciO_yrdC"/>
    <property type="match status" value="1"/>
</dbReference>
<keyword evidence="8" id="KW-0547">Nucleotide-binding</keyword>
<evidence type="ECO:0000256" key="1">
    <source>
        <dbReference type="ARBA" id="ARBA00004496"/>
    </source>
</evidence>
<dbReference type="EMBL" id="JADOUF010000001">
    <property type="protein sequence ID" value="MBG6140820.1"/>
    <property type="molecule type" value="Genomic_DNA"/>
</dbReference>
<feature type="domain" description="YrdC-like" evidence="12">
    <location>
        <begin position="13"/>
        <end position="198"/>
    </location>
</feature>
<sequence>MMLYDCAKLAERDRGLTAAVEAVKRGDLVVFPTDTVYGIGCDAFKSWSVGTLLRAKSRGRDVPPPVMVGSRQMLDGLVYGLPSAARDLVEAFWPGPLTILVEHAPSLDWDLGDTDGVIQVRMPLHPVALELIRETGPMAVSSANKPSDPAALTADEARTQFGYEVSVYLEAGAAPEQLTSTIVDCTNATPKILRVGALSLAQLREVAPDVAEEDE</sequence>
<evidence type="ECO:0000256" key="3">
    <source>
        <dbReference type="ARBA" id="ARBA00012584"/>
    </source>
</evidence>
<dbReference type="InterPro" id="IPR050156">
    <property type="entry name" value="TC-AMP_synthase_SUA5"/>
</dbReference>
<evidence type="ECO:0000256" key="8">
    <source>
        <dbReference type="ARBA" id="ARBA00022741"/>
    </source>
</evidence>
<dbReference type="PANTHER" id="PTHR17490">
    <property type="entry name" value="SUA5"/>
    <property type="match status" value="1"/>
</dbReference>
<dbReference type="AlphaFoldDB" id="A0A8J7KJX1"/>
<gene>
    <name evidence="13" type="ORF">IW245_007014</name>
</gene>
<dbReference type="GO" id="GO:0003725">
    <property type="term" value="F:double-stranded RNA binding"/>
    <property type="evidence" value="ECO:0007669"/>
    <property type="project" value="InterPro"/>
</dbReference>
<evidence type="ECO:0000313" key="13">
    <source>
        <dbReference type="EMBL" id="MBG6140820.1"/>
    </source>
</evidence>
<proteinExistence type="inferred from homology"/>
<dbReference type="GO" id="GO:0005737">
    <property type="term" value="C:cytoplasm"/>
    <property type="evidence" value="ECO:0007669"/>
    <property type="project" value="UniProtKB-SubCell"/>
</dbReference>
<evidence type="ECO:0000256" key="9">
    <source>
        <dbReference type="ARBA" id="ARBA00022840"/>
    </source>
</evidence>
<evidence type="ECO:0000256" key="2">
    <source>
        <dbReference type="ARBA" id="ARBA00007663"/>
    </source>
</evidence>
<dbReference type="GO" id="GO:0061710">
    <property type="term" value="F:L-threonylcarbamoyladenylate synthase"/>
    <property type="evidence" value="ECO:0007669"/>
    <property type="project" value="UniProtKB-EC"/>
</dbReference>
<keyword evidence="7" id="KW-0548">Nucleotidyltransferase</keyword>
<keyword evidence="14" id="KW-1185">Reference proteome</keyword>
<keyword evidence="5" id="KW-0808">Transferase</keyword>
<comment type="similarity">
    <text evidence="2">Belongs to the SUA5 family.</text>
</comment>
<evidence type="ECO:0000256" key="7">
    <source>
        <dbReference type="ARBA" id="ARBA00022695"/>
    </source>
</evidence>
<keyword evidence="9" id="KW-0067">ATP-binding</keyword>
<reference evidence="13" key="1">
    <citation type="submission" date="2020-11" db="EMBL/GenBank/DDBJ databases">
        <title>Sequencing the genomes of 1000 actinobacteria strains.</title>
        <authorList>
            <person name="Klenk H.-P."/>
        </authorList>
    </citation>
    <scope>NUCLEOTIDE SEQUENCE</scope>
    <source>
        <strain evidence="13">DSM 45356</strain>
    </source>
</reference>
<evidence type="ECO:0000256" key="10">
    <source>
        <dbReference type="ARBA" id="ARBA00029774"/>
    </source>
</evidence>
<organism evidence="13 14">
    <name type="scientific">Longispora fulva</name>
    <dbReference type="NCBI Taxonomy" id="619741"/>
    <lineage>
        <taxon>Bacteria</taxon>
        <taxon>Bacillati</taxon>
        <taxon>Actinomycetota</taxon>
        <taxon>Actinomycetes</taxon>
        <taxon>Micromonosporales</taxon>
        <taxon>Micromonosporaceae</taxon>
        <taxon>Longispora</taxon>
    </lineage>
</organism>
<comment type="subcellular location">
    <subcellularLocation>
        <location evidence="1">Cytoplasm</location>
    </subcellularLocation>
</comment>
<evidence type="ECO:0000256" key="6">
    <source>
        <dbReference type="ARBA" id="ARBA00022694"/>
    </source>
</evidence>
<dbReference type="PROSITE" id="PS51163">
    <property type="entry name" value="YRDC"/>
    <property type="match status" value="1"/>
</dbReference>
<dbReference type="Proteomes" id="UP000622552">
    <property type="component" value="Unassembled WGS sequence"/>
</dbReference>
<dbReference type="GO" id="GO:0006450">
    <property type="term" value="P:regulation of translational fidelity"/>
    <property type="evidence" value="ECO:0007669"/>
    <property type="project" value="TreeGrafter"/>
</dbReference>
<evidence type="ECO:0000259" key="12">
    <source>
        <dbReference type="PROSITE" id="PS51163"/>
    </source>
</evidence>
<name>A0A8J7KJX1_9ACTN</name>
<protein>
    <recommendedName>
        <fullName evidence="10">L-threonylcarbamoyladenylate synthase</fullName>
        <ecNumber evidence="3">2.7.7.87</ecNumber>
    </recommendedName>
    <alternativeName>
        <fullName evidence="10">L-threonylcarbamoyladenylate synthase</fullName>
    </alternativeName>
</protein>
<dbReference type="GO" id="GO:0008033">
    <property type="term" value="P:tRNA processing"/>
    <property type="evidence" value="ECO:0007669"/>
    <property type="project" value="UniProtKB-KW"/>
</dbReference>
<evidence type="ECO:0000256" key="5">
    <source>
        <dbReference type="ARBA" id="ARBA00022679"/>
    </source>
</evidence>
<dbReference type="PANTHER" id="PTHR17490:SF16">
    <property type="entry name" value="THREONYLCARBAMOYL-AMP SYNTHASE"/>
    <property type="match status" value="1"/>
</dbReference>
<dbReference type="GO" id="GO:0000049">
    <property type="term" value="F:tRNA binding"/>
    <property type="evidence" value="ECO:0007669"/>
    <property type="project" value="TreeGrafter"/>
</dbReference>